<evidence type="ECO:0000313" key="2">
    <source>
        <dbReference type="Proteomes" id="UP000230646"/>
    </source>
</evidence>
<proteinExistence type="predicted"/>
<feature type="non-terminal residue" evidence="1">
    <location>
        <position position="25"/>
    </location>
</feature>
<dbReference type="AlphaFoldDB" id="A0A2M7PNC2"/>
<name>A0A2M7PNC2_9BACT</name>
<keyword evidence="1" id="KW-0547">Nucleotide-binding</keyword>
<keyword evidence="1" id="KW-0067">ATP-binding</keyword>
<evidence type="ECO:0000313" key="1">
    <source>
        <dbReference type="EMBL" id="PIY32118.1"/>
    </source>
</evidence>
<dbReference type="Proteomes" id="UP000230646">
    <property type="component" value="Unassembled WGS sequence"/>
</dbReference>
<reference evidence="1 2" key="1">
    <citation type="submission" date="2017-09" db="EMBL/GenBank/DDBJ databases">
        <title>Depth-based differentiation of microbial function through sediment-hosted aquifers and enrichment of novel symbionts in the deep terrestrial subsurface.</title>
        <authorList>
            <person name="Probst A.J."/>
            <person name="Ladd B."/>
            <person name="Jarett J.K."/>
            <person name="Geller-Mcgrath D.E."/>
            <person name="Sieber C.M."/>
            <person name="Emerson J.B."/>
            <person name="Anantharaman K."/>
            <person name="Thomas B.C."/>
            <person name="Malmstrom R."/>
            <person name="Stieglmeier M."/>
            <person name="Klingl A."/>
            <person name="Woyke T."/>
            <person name="Ryan C.M."/>
            <person name="Banfield J.F."/>
        </authorList>
    </citation>
    <scope>NUCLEOTIDE SEQUENCE [LARGE SCALE GENOMIC DNA]</scope>
    <source>
        <strain evidence="1">CG_4_10_14_3_um_filter_34_13</strain>
    </source>
</reference>
<sequence length="25" mass="2791">MLKIEDLNVFYGGIHALKGISFEVP</sequence>
<gene>
    <name evidence="1" type="ORF">COZ07_06810</name>
</gene>
<organism evidence="1 2">
    <name type="scientific">Candidatus Infernicultor aquiphilus</name>
    <dbReference type="NCBI Taxonomy" id="1805029"/>
    <lineage>
        <taxon>Bacteria</taxon>
        <taxon>Pseudomonadati</taxon>
        <taxon>Atribacterota</taxon>
        <taxon>Candidatus Phoenicimicrobiia</taxon>
        <taxon>Candidatus Pheonicimicrobiales</taxon>
        <taxon>Candidatus Phoenicimicrobiaceae</taxon>
        <taxon>Candidatus Infernicultor</taxon>
    </lineage>
</organism>
<dbReference type="GO" id="GO:0005524">
    <property type="term" value="F:ATP binding"/>
    <property type="evidence" value="ECO:0007669"/>
    <property type="project" value="UniProtKB-KW"/>
</dbReference>
<protein>
    <submittedName>
        <fullName evidence="1">ABC transporter ATP-binding protein</fullName>
    </submittedName>
</protein>
<accession>A0A2M7PNC2</accession>
<comment type="caution">
    <text evidence="1">The sequence shown here is derived from an EMBL/GenBank/DDBJ whole genome shotgun (WGS) entry which is preliminary data.</text>
</comment>
<dbReference type="EMBL" id="PFKO01000258">
    <property type="protein sequence ID" value="PIY32118.1"/>
    <property type="molecule type" value="Genomic_DNA"/>
</dbReference>